<accession>W9VCE3</accession>
<dbReference type="eggNOG" id="COG5012">
    <property type="taxonomic scope" value="Bacteria"/>
</dbReference>
<dbReference type="InterPro" id="IPR036594">
    <property type="entry name" value="Meth_synthase_dom"/>
</dbReference>
<dbReference type="GO" id="GO:0031419">
    <property type="term" value="F:cobalamin binding"/>
    <property type="evidence" value="ECO:0007669"/>
    <property type="project" value="InterPro"/>
</dbReference>
<keyword evidence="3" id="KW-1185">Reference proteome</keyword>
<dbReference type="InterPro" id="IPR003759">
    <property type="entry name" value="Cbl-bd_cap"/>
</dbReference>
<sequence>MASAVSNRLAHHPKIKHFLNGKPFRLLEVNHRNHAALVAEILRTNDFELLTRTLPWSYHAYRGQGVPYDYFQELTLAWKAAIQAQLPAREADYLTALYDWMHEAHQDIIDAAESYRVERPRTPQELHERYSLILEALIAGDHLGALDLCQDMLDEGLAFPKLLQYIVYPAMFEVGMRWERGEITTAVEHQATSATYLLLSTLYYALPFAAPHRGEALVSPVTNEFHELGAWMVTSCLELDGWDVTQLPGDASQDDIVETARHLAPRFIALSISLVGNAPVARQIIRAIRDALSPHGDTRILVGGRALLTAPSLAEWLGADLWLPDCESAVAWARTLPPAP</sequence>
<organism evidence="2 3">
    <name type="scientific">Imhoffiella purpurea</name>
    <dbReference type="NCBI Taxonomy" id="1249627"/>
    <lineage>
        <taxon>Bacteria</taxon>
        <taxon>Pseudomonadati</taxon>
        <taxon>Pseudomonadota</taxon>
        <taxon>Gammaproteobacteria</taxon>
        <taxon>Chromatiales</taxon>
        <taxon>Chromatiaceae</taxon>
        <taxon>Imhoffiella</taxon>
    </lineage>
</organism>
<dbReference type="AlphaFoldDB" id="W9VCE3"/>
<feature type="domain" description="B12-binding" evidence="1">
    <location>
        <begin position="213"/>
        <end position="340"/>
    </location>
</feature>
<dbReference type="Proteomes" id="UP000019460">
    <property type="component" value="Unassembled WGS sequence"/>
</dbReference>
<evidence type="ECO:0000313" key="2">
    <source>
        <dbReference type="EMBL" id="EXJ17258.1"/>
    </source>
</evidence>
<evidence type="ECO:0000259" key="1">
    <source>
        <dbReference type="PROSITE" id="PS51332"/>
    </source>
</evidence>
<comment type="caution">
    <text evidence="2">The sequence shown here is derived from an EMBL/GenBank/DDBJ whole genome shotgun (WGS) entry which is preliminary data.</text>
</comment>
<gene>
    <name evidence="2" type="ORF">D779_0085</name>
</gene>
<reference evidence="2 3" key="1">
    <citation type="submission" date="2012-11" db="EMBL/GenBank/DDBJ databases">
        <title>Genome assembly of Thiorhodococcus sp. AK35.</title>
        <authorList>
            <person name="Nupur N."/>
            <person name="Khatri I."/>
            <person name="Subramanian S."/>
            <person name="Pinnaka A."/>
        </authorList>
    </citation>
    <scope>NUCLEOTIDE SEQUENCE [LARGE SCALE GENOMIC DNA]</scope>
    <source>
        <strain evidence="2 3">AK35</strain>
    </source>
</reference>
<dbReference type="EMBL" id="AONC01000001">
    <property type="protein sequence ID" value="EXJ17258.1"/>
    <property type="molecule type" value="Genomic_DNA"/>
</dbReference>
<proteinExistence type="predicted"/>
<dbReference type="PROSITE" id="PS51332">
    <property type="entry name" value="B12_BINDING"/>
    <property type="match status" value="1"/>
</dbReference>
<dbReference type="Pfam" id="PF02607">
    <property type="entry name" value="B12-binding_2"/>
    <property type="match status" value="1"/>
</dbReference>
<protein>
    <submittedName>
        <fullName evidence="2">B12 binding domain protein</fullName>
    </submittedName>
</protein>
<dbReference type="GO" id="GO:0046872">
    <property type="term" value="F:metal ion binding"/>
    <property type="evidence" value="ECO:0007669"/>
    <property type="project" value="InterPro"/>
</dbReference>
<evidence type="ECO:0000313" key="3">
    <source>
        <dbReference type="Proteomes" id="UP000019460"/>
    </source>
</evidence>
<dbReference type="Gene3D" id="1.10.1240.10">
    <property type="entry name" value="Methionine synthase domain"/>
    <property type="match status" value="1"/>
</dbReference>
<dbReference type="Gene3D" id="3.40.50.280">
    <property type="entry name" value="Cobalamin-binding domain"/>
    <property type="match status" value="1"/>
</dbReference>
<dbReference type="InterPro" id="IPR036724">
    <property type="entry name" value="Cobalamin-bd_sf"/>
</dbReference>
<dbReference type="Pfam" id="PF02310">
    <property type="entry name" value="B12-binding"/>
    <property type="match status" value="1"/>
</dbReference>
<dbReference type="InterPro" id="IPR006158">
    <property type="entry name" value="Cobalamin-bd"/>
</dbReference>
<dbReference type="SUPFAM" id="SSF52242">
    <property type="entry name" value="Cobalamin (vitamin B12)-binding domain"/>
    <property type="match status" value="1"/>
</dbReference>
<dbReference type="STRING" id="1249627.D779_0085"/>
<name>W9VCE3_9GAMM</name>